<evidence type="ECO:0000313" key="1">
    <source>
        <dbReference type="EMBL" id="SFU45603.1"/>
    </source>
</evidence>
<accession>A0A1I7GB01</accession>
<name>A0A1I7GB01_9PROT</name>
<dbReference type="AlphaFoldDB" id="A0A1I7GB01"/>
<reference evidence="1 2" key="1">
    <citation type="submission" date="2016-10" db="EMBL/GenBank/DDBJ databases">
        <authorList>
            <person name="de Groot N.N."/>
        </authorList>
    </citation>
    <scope>NUCLEOTIDE SEQUENCE [LARGE SCALE GENOMIC DNA]</scope>
    <source>
        <strain evidence="1 2">Nl14</strain>
    </source>
</reference>
<evidence type="ECO:0000313" key="2">
    <source>
        <dbReference type="Proteomes" id="UP000182649"/>
    </source>
</evidence>
<dbReference type="Proteomes" id="UP000182649">
    <property type="component" value="Unassembled WGS sequence"/>
</dbReference>
<organism evidence="1 2">
    <name type="scientific">Nitrosospira multiformis</name>
    <dbReference type="NCBI Taxonomy" id="1231"/>
    <lineage>
        <taxon>Bacteria</taxon>
        <taxon>Pseudomonadati</taxon>
        <taxon>Pseudomonadota</taxon>
        <taxon>Betaproteobacteria</taxon>
        <taxon>Nitrosomonadales</taxon>
        <taxon>Nitrosomonadaceae</taxon>
        <taxon>Nitrosospira</taxon>
    </lineage>
</organism>
<gene>
    <name evidence="1" type="ORF">SAMN05216417_10470</name>
</gene>
<sequence>MIDYCWTPFAVTIIRLGNYRIPVQSRRLIVARVNFCFFQYFRSFPPSFMKRKYRGNGALFPFWTF</sequence>
<proteinExistence type="predicted"/>
<protein>
    <submittedName>
        <fullName evidence="1">Uncharacterized protein</fullName>
    </submittedName>
</protein>
<dbReference type="EMBL" id="FPBZ01000004">
    <property type="protein sequence ID" value="SFU45603.1"/>
    <property type="molecule type" value="Genomic_DNA"/>
</dbReference>